<organism evidence="2 3">
    <name type="scientific">Neobacillus piezotolerans</name>
    <dbReference type="NCBI Taxonomy" id="2259171"/>
    <lineage>
        <taxon>Bacteria</taxon>
        <taxon>Bacillati</taxon>
        <taxon>Bacillota</taxon>
        <taxon>Bacilli</taxon>
        <taxon>Bacillales</taxon>
        <taxon>Bacillaceae</taxon>
        <taxon>Neobacillus</taxon>
    </lineage>
</organism>
<dbReference type="Proteomes" id="UP000257144">
    <property type="component" value="Unassembled WGS sequence"/>
</dbReference>
<protein>
    <recommendedName>
        <fullName evidence="1">SGNH hydrolase-type esterase domain-containing protein</fullName>
    </recommendedName>
</protein>
<dbReference type="Pfam" id="PF13472">
    <property type="entry name" value="Lipase_GDSL_2"/>
    <property type="match status" value="1"/>
</dbReference>
<reference evidence="2 3" key="1">
    <citation type="submission" date="2018-07" db="EMBL/GenBank/DDBJ databases">
        <title>Bacillus sp. YLB-04 draft genome sequence.</title>
        <authorList>
            <person name="Yu L."/>
            <person name="Tang X."/>
        </authorList>
    </citation>
    <scope>NUCLEOTIDE SEQUENCE [LARGE SCALE GENOMIC DNA]</scope>
    <source>
        <strain evidence="2 3">YLB-04</strain>
    </source>
</reference>
<accession>A0A3D8GWH8</accession>
<dbReference type="EMBL" id="QNQT01000001">
    <property type="protein sequence ID" value="RDU38803.1"/>
    <property type="molecule type" value="Genomic_DNA"/>
</dbReference>
<feature type="domain" description="SGNH hydrolase-type esterase" evidence="1">
    <location>
        <begin position="38"/>
        <end position="226"/>
    </location>
</feature>
<sequence>MKRNLIFASAILFAAAAIAYVFYSYYGEAAKGRTIIMAFGDSLTYGQGDRKEQGYVGKLQKELNNRFPGKNFLIENYGVKKRESGDVIMELGKPGTAASLKNADCFILFIGTNDLINSNGGNLKNIHPNKIAEAKENYLRNLGIILNTFKAANEDAPILVLGLYNPYPEGGQRFEPLFDEWNDSTIGLVKKDRGLTYVPTNDLFKGKDKQKYFSDSLHLNKNGYRLLEKRILEKYPQPGNK</sequence>
<evidence type="ECO:0000313" key="3">
    <source>
        <dbReference type="Proteomes" id="UP000257144"/>
    </source>
</evidence>
<dbReference type="SUPFAM" id="SSF52266">
    <property type="entry name" value="SGNH hydrolase"/>
    <property type="match status" value="1"/>
</dbReference>
<dbReference type="AlphaFoldDB" id="A0A3D8GWH8"/>
<evidence type="ECO:0000313" key="2">
    <source>
        <dbReference type="EMBL" id="RDU38803.1"/>
    </source>
</evidence>
<dbReference type="OrthoDB" id="252349at2"/>
<dbReference type="Gene3D" id="3.40.50.1110">
    <property type="entry name" value="SGNH hydrolase"/>
    <property type="match status" value="1"/>
</dbReference>
<evidence type="ECO:0000259" key="1">
    <source>
        <dbReference type="Pfam" id="PF13472"/>
    </source>
</evidence>
<gene>
    <name evidence="2" type="ORF">DRW41_04385</name>
</gene>
<dbReference type="GO" id="GO:0004622">
    <property type="term" value="F:phosphatidylcholine lysophospholipase activity"/>
    <property type="evidence" value="ECO:0007669"/>
    <property type="project" value="TreeGrafter"/>
</dbReference>
<comment type="caution">
    <text evidence="2">The sequence shown here is derived from an EMBL/GenBank/DDBJ whole genome shotgun (WGS) entry which is preliminary data.</text>
</comment>
<dbReference type="InterPro" id="IPR013830">
    <property type="entry name" value="SGNH_hydro"/>
</dbReference>
<dbReference type="RefSeq" id="WP_115450718.1">
    <property type="nucleotide sequence ID" value="NZ_QNQT01000001.1"/>
</dbReference>
<keyword evidence="3" id="KW-1185">Reference proteome</keyword>
<proteinExistence type="predicted"/>
<dbReference type="PANTHER" id="PTHR30383:SF5">
    <property type="entry name" value="SGNH HYDROLASE-TYPE ESTERASE DOMAIN-CONTAINING PROTEIN"/>
    <property type="match status" value="1"/>
</dbReference>
<dbReference type="PANTHER" id="PTHR30383">
    <property type="entry name" value="THIOESTERASE 1/PROTEASE 1/LYSOPHOSPHOLIPASE L1"/>
    <property type="match status" value="1"/>
</dbReference>
<dbReference type="InterPro" id="IPR051532">
    <property type="entry name" value="Ester_Hydrolysis_Enzymes"/>
</dbReference>
<name>A0A3D8GWH8_9BACI</name>
<dbReference type="InterPro" id="IPR036514">
    <property type="entry name" value="SGNH_hydro_sf"/>
</dbReference>